<evidence type="ECO:0000313" key="16">
    <source>
        <dbReference type="Proteomes" id="UP000249842"/>
    </source>
</evidence>
<evidence type="ECO:0000256" key="7">
    <source>
        <dbReference type="ARBA" id="ARBA00022741"/>
    </source>
</evidence>
<dbReference type="SMART" id="SM00387">
    <property type="entry name" value="HATPase_c"/>
    <property type="match status" value="1"/>
</dbReference>
<sequence length="512" mass="53168">MSLTDELRPQRRPSVAPAAGYALSLLLVAATTLAAVVVDQLADIPNLSLIFVLPVVICAVSVGWGPSLLAALAGVTAFNFFLIAPRYSFHVADPANVLALALLLITAAIVSAVAAQSRRRALQAWEAADQAAALQALARTLVGSADRAAIAEACAGALARLFTAPAAVFLESDDDLQPPALAGGATLSAADEEAARWALASRLPTRGGAYPVEAAVFDFWPVAARHGSQAVIGVKLSGREAGRPDSPERLVEVVGGYLSVALERETLAAQAMETRVEMAGERLKADLLAAVSHDLKTPLSTVLFTLQSLQKFSKSHDAKTRAELLALAEAETARLSAMVGNLLDMNRLQAGGVAVRTAPVTPAELVLEALGRAAQALAGRRVVNEVKTAAAPLMVDASLFESALGNVLENAGKYAPAGSTIRVRAGVDRDAGWIEVLDEGPGLPEPVERLFEKFTRGVSGDGRPPGTGLGLAIARGFLEAQGGRVEAGNRADRHGARVRLSAPLATASLERA</sequence>
<dbReference type="SUPFAM" id="SSF55874">
    <property type="entry name" value="ATPase domain of HSP90 chaperone/DNA topoisomerase II/histidine kinase"/>
    <property type="match status" value="1"/>
</dbReference>
<evidence type="ECO:0000256" key="13">
    <source>
        <dbReference type="SAM" id="Phobius"/>
    </source>
</evidence>
<dbReference type="PROSITE" id="PS50109">
    <property type="entry name" value="HIS_KIN"/>
    <property type="match status" value="1"/>
</dbReference>
<accession>A0A328AUR3</accession>
<dbReference type="Pfam" id="PF02518">
    <property type="entry name" value="HATPase_c"/>
    <property type="match status" value="1"/>
</dbReference>
<dbReference type="EC" id="2.7.13.3" evidence="3"/>
<evidence type="ECO:0000256" key="4">
    <source>
        <dbReference type="ARBA" id="ARBA00022553"/>
    </source>
</evidence>
<dbReference type="Proteomes" id="UP000249842">
    <property type="component" value="Unassembled WGS sequence"/>
</dbReference>
<evidence type="ECO:0000256" key="10">
    <source>
        <dbReference type="ARBA" id="ARBA00022989"/>
    </source>
</evidence>
<dbReference type="EMBL" id="QFYP01000001">
    <property type="protein sequence ID" value="RAK58750.1"/>
    <property type="molecule type" value="Genomic_DNA"/>
</dbReference>
<dbReference type="GO" id="GO:0005886">
    <property type="term" value="C:plasma membrane"/>
    <property type="evidence" value="ECO:0007669"/>
    <property type="project" value="TreeGrafter"/>
</dbReference>
<evidence type="ECO:0000256" key="6">
    <source>
        <dbReference type="ARBA" id="ARBA00022692"/>
    </source>
</evidence>
<keyword evidence="8" id="KW-0418">Kinase</keyword>
<evidence type="ECO:0000256" key="12">
    <source>
        <dbReference type="ARBA" id="ARBA00023136"/>
    </source>
</evidence>
<keyword evidence="12 13" id="KW-0472">Membrane</keyword>
<dbReference type="InterPro" id="IPR038318">
    <property type="entry name" value="KdpD_sf"/>
</dbReference>
<reference evidence="16" key="1">
    <citation type="submission" date="2018-05" db="EMBL/GenBank/DDBJ databases">
        <authorList>
            <person name="Li X."/>
        </authorList>
    </citation>
    <scope>NUCLEOTIDE SEQUENCE [LARGE SCALE GENOMIC DNA]</scope>
    <source>
        <strain evidence="16">HKS-05</strain>
    </source>
</reference>
<keyword evidence="10 13" id="KW-1133">Transmembrane helix</keyword>
<dbReference type="Gene3D" id="1.20.120.620">
    <property type="entry name" value="Backbone structure of the membrane domain of e. Coli histidine kinase receptor kdpd"/>
    <property type="match status" value="1"/>
</dbReference>
<evidence type="ECO:0000256" key="5">
    <source>
        <dbReference type="ARBA" id="ARBA00022679"/>
    </source>
</evidence>
<proteinExistence type="predicted"/>
<gene>
    <name evidence="15" type="ORF">DJ021_02495</name>
</gene>
<evidence type="ECO:0000259" key="14">
    <source>
        <dbReference type="PROSITE" id="PS50109"/>
    </source>
</evidence>
<keyword evidence="7" id="KW-0547">Nucleotide-binding</keyword>
<evidence type="ECO:0000313" key="15">
    <source>
        <dbReference type="EMBL" id="RAK58750.1"/>
    </source>
</evidence>
<keyword evidence="11" id="KW-0902">Two-component regulatory system</keyword>
<feature type="transmembrane region" description="Helical" evidence="13">
    <location>
        <begin position="20"/>
        <end position="38"/>
    </location>
</feature>
<feature type="domain" description="Histidine kinase" evidence="14">
    <location>
        <begin position="290"/>
        <end position="506"/>
    </location>
</feature>
<dbReference type="InterPro" id="IPR029016">
    <property type="entry name" value="GAF-like_dom_sf"/>
</dbReference>
<dbReference type="InterPro" id="IPR025201">
    <property type="entry name" value="KdpD_TM"/>
</dbReference>
<dbReference type="InterPro" id="IPR036890">
    <property type="entry name" value="HATPase_C_sf"/>
</dbReference>
<dbReference type="AlphaFoldDB" id="A0A328AUR3"/>
<evidence type="ECO:0000256" key="3">
    <source>
        <dbReference type="ARBA" id="ARBA00012438"/>
    </source>
</evidence>
<evidence type="ECO:0000256" key="9">
    <source>
        <dbReference type="ARBA" id="ARBA00022840"/>
    </source>
</evidence>
<comment type="catalytic activity">
    <reaction evidence="1">
        <text>ATP + protein L-histidine = ADP + protein N-phospho-L-histidine.</text>
        <dbReference type="EC" id="2.7.13.3"/>
    </reaction>
</comment>
<feature type="transmembrane region" description="Helical" evidence="13">
    <location>
        <begin position="95"/>
        <end position="115"/>
    </location>
</feature>
<dbReference type="Gene3D" id="3.30.565.10">
    <property type="entry name" value="Histidine kinase-like ATPase, C-terminal domain"/>
    <property type="match status" value="1"/>
</dbReference>
<feature type="transmembrane region" description="Helical" evidence="13">
    <location>
        <begin position="50"/>
        <end position="83"/>
    </location>
</feature>
<dbReference type="InterPro" id="IPR003594">
    <property type="entry name" value="HATPase_dom"/>
</dbReference>
<organism evidence="15 16">
    <name type="scientific">Phenylobacterium hankyongense</name>
    <dbReference type="NCBI Taxonomy" id="1813876"/>
    <lineage>
        <taxon>Bacteria</taxon>
        <taxon>Pseudomonadati</taxon>
        <taxon>Pseudomonadota</taxon>
        <taxon>Alphaproteobacteria</taxon>
        <taxon>Caulobacterales</taxon>
        <taxon>Caulobacteraceae</taxon>
        <taxon>Phenylobacterium</taxon>
    </lineage>
</organism>
<dbReference type="InterPro" id="IPR036097">
    <property type="entry name" value="HisK_dim/P_sf"/>
</dbReference>
<comment type="subcellular location">
    <subcellularLocation>
        <location evidence="2">Membrane</location>
        <topology evidence="2">Multi-pass membrane protein</topology>
    </subcellularLocation>
</comment>
<dbReference type="InterPro" id="IPR004358">
    <property type="entry name" value="Sig_transdc_His_kin-like_C"/>
</dbReference>
<keyword evidence="9" id="KW-0067">ATP-binding</keyword>
<protein>
    <recommendedName>
        <fullName evidence="3">histidine kinase</fullName>
        <ecNumber evidence="3">2.7.13.3</ecNumber>
    </recommendedName>
</protein>
<dbReference type="GO" id="GO:0000155">
    <property type="term" value="F:phosphorelay sensor kinase activity"/>
    <property type="evidence" value="ECO:0007669"/>
    <property type="project" value="InterPro"/>
</dbReference>
<dbReference type="OrthoDB" id="9806130at2"/>
<evidence type="ECO:0000256" key="1">
    <source>
        <dbReference type="ARBA" id="ARBA00000085"/>
    </source>
</evidence>
<dbReference type="Pfam" id="PF13493">
    <property type="entry name" value="DUF4118"/>
    <property type="match status" value="1"/>
</dbReference>
<dbReference type="Pfam" id="PF00512">
    <property type="entry name" value="HisKA"/>
    <property type="match status" value="1"/>
</dbReference>
<dbReference type="CDD" id="cd00082">
    <property type="entry name" value="HisKA"/>
    <property type="match status" value="1"/>
</dbReference>
<dbReference type="Gene3D" id="1.10.287.130">
    <property type="match status" value="1"/>
</dbReference>
<dbReference type="PRINTS" id="PR00344">
    <property type="entry name" value="BCTRLSENSOR"/>
</dbReference>
<dbReference type="PANTHER" id="PTHR45569:SF1">
    <property type="entry name" value="SENSOR PROTEIN KDPD"/>
    <property type="match status" value="1"/>
</dbReference>
<dbReference type="GO" id="GO:0005524">
    <property type="term" value="F:ATP binding"/>
    <property type="evidence" value="ECO:0007669"/>
    <property type="project" value="UniProtKB-KW"/>
</dbReference>
<keyword evidence="4" id="KW-0597">Phosphoprotein</keyword>
<evidence type="ECO:0000256" key="8">
    <source>
        <dbReference type="ARBA" id="ARBA00022777"/>
    </source>
</evidence>
<dbReference type="RefSeq" id="WP_111456043.1">
    <property type="nucleotide sequence ID" value="NZ_QFYP01000001.1"/>
</dbReference>
<dbReference type="PANTHER" id="PTHR45569">
    <property type="entry name" value="SENSOR PROTEIN KDPD"/>
    <property type="match status" value="1"/>
</dbReference>
<keyword evidence="5" id="KW-0808">Transferase</keyword>
<keyword evidence="16" id="KW-1185">Reference proteome</keyword>
<dbReference type="Gene3D" id="3.30.450.40">
    <property type="match status" value="1"/>
</dbReference>
<evidence type="ECO:0000256" key="2">
    <source>
        <dbReference type="ARBA" id="ARBA00004141"/>
    </source>
</evidence>
<comment type="caution">
    <text evidence="15">The sequence shown here is derived from an EMBL/GenBank/DDBJ whole genome shotgun (WGS) entry which is preliminary data.</text>
</comment>
<evidence type="ECO:0000256" key="11">
    <source>
        <dbReference type="ARBA" id="ARBA00023012"/>
    </source>
</evidence>
<dbReference type="SUPFAM" id="SSF47384">
    <property type="entry name" value="Homodimeric domain of signal transducing histidine kinase"/>
    <property type="match status" value="1"/>
</dbReference>
<dbReference type="SMART" id="SM00388">
    <property type="entry name" value="HisKA"/>
    <property type="match status" value="1"/>
</dbReference>
<dbReference type="InterPro" id="IPR052023">
    <property type="entry name" value="Histidine_kinase_KdpD"/>
</dbReference>
<dbReference type="InterPro" id="IPR003661">
    <property type="entry name" value="HisK_dim/P_dom"/>
</dbReference>
<dbReference type="InterPro" id="IPR005467">
    <property type="entry name" value="His_kinase_dom"/>
</dbReference>
<name>A0A328AUR3_9CAUL</name>
<keyword evidence="6 13" id="KW-0812">Transmembrane</keyword>